<gene>
    <name evidence="1" type="ORF">TR150999</name>
</gene>
<name>A0A0X3Q4K8_SCHSO</name>
<reference evidence="1" key="1">
    <citation type="submission" date="2016-01" db="EMBL/GenBank/DDBJ databases">
        <title>Reference transcriptome for the parasite Schistocephalus solidus: insights into the molecular evolution of parasitism.</title>
        <authorList>
            <person name="Hebert F.O."/>
            <person name="Grambauer S."/>
            <person name="Barber I."/>
            <person name="Landry C.R."/>
            <person name="Aubin-Horth N."/>
        </authorList>
    </citation>
    <scope>NUCLEOTIDE SEQUENCE</scope>
</reference>
<dbReference type="AlphaFoldDB" id="A0A0X3Q4K8"/>
<sequence>MVKLQYIRGSINLLPGCISASDTDTDKKTCDDHFWIIRRHQPSKSDRDGIRALIKPSSTNVNVPNHGRGNTKVKNSILQSPVNSCFFICLKHKRVNNALRLKSKIAKFPI</sequence>
<proteinExistence type="predicted"/>
<evidence type="ECO:0000313" key="1">
    <source>
        <dbReference type="EMBL" id="JAP58758.1"/>
    </source>
</evidence>
<dbReference type="EMBL" id="GEEE01004467">
    <property type="protein sequence ID" value="JAP58758.1"/>
    <property type="molecule type" value="Transcribed_RNA"/>
</dbReference>
<organism evidence="1">
    <name type="scientific">Schistocephalus solidus</name>
    <name type="common">Tapeworm</name>
    <dbReference type="NCBI Taxonomy" id="70667"/>
    <lineage>
        <taxon>Eukaryota</taxon>
        <taxon>Metazoa</taxon>
        <taxon>Spiralia</taxon>
        <taxon>Lophotrochozoa</taxon>
        <taxon>Platyhelminthes</taxon>
        <taxon>Cestoda</taxon>
        <taxon>Eucestoda</taxon>
        <taxon>Diphyllobothriidea</taxon>
        <taxon>Diphyllobothriidae</taxon>
        <taxon>Schistocephalus</taxon>
    </lineage>
</organism>
<protein>
    <submittedName>
        <fullName evidence="1">Uncharacterized protein</fullName>
    </submittedName>
</protein>
<accession>A0A0X3Q4K8</accession>